<evidence type="ECO:0000256" key="1">
    <source>
        <dbReference type="ARBA" id="ARBA00023015"/>
    </source>
</evidence>
<keyword evidence="3" id="KW-0804">Transcription</keyword>
<dbReference type="InterPro" id="IPR036271">
    <property type="entry name" value="Tet_transcr_reg_TetR-rel_C_sf"/>
</dbReference>
<dbReference type="AlphaFoldDB" id="A0AAJ6B6Q2"/>
<evidence type="ECO:0000256" key="2">
    <source>
        <dbReference type="ARBA" id="ARBA00023125"/>
    </source>
</evidence>
<proteinExistence type="predicted"/>
<gene>
    <name evidence="6" type="ORF">P0Y48_06920</name>
</gene>
<dbReference type="Pfam" id="PF00440">
    <property type="entry name" value="TetR_N"/>
    <property type="match status" value="1"/>
</dbReference>
<dbReference type="InterPro" id="IPR009057">
    <property type="entry name" value="Homeodomain-like_sf"/>
</dbReference>
<keyword evidence="1" id="KW-0805">Transcription regulation</keyword>
<name>A0AAJ6B6Q2_9MICO</name>
<dbReference type="InterPro" id="IPR001647">
    <property type="entry name" value="HTH_TetR"/>
</dbReference>
<dbReference type="SUPFAM" id="SSF46689">
    <property type="entry name" value="Homeodomain-like"/>
    <property type="match status" value="1"/>
</dbReference>
<dbReference type="InterPro" id="IPR050109">
    <property type="entry name" value="HTH-type_TetR-like_transc_reg"/>
</dbReference>
<dbReference type="Gene3D" id="1.10.357.10">
    <property type="entry name" value="Tetracycline Repressor, domain 2"/>
    <property type="match status" value="1"/>
</dbReference>
<dbReference type="GO" id="GO:0000976">
    <property type="term" value="F:transcription cis-regulatory region binding"/>
    <property type="evidence" value="ECO:0007669"/>
    <property type="project" value="TreeGrafter"/>
</dbReference>
<evidence type="ECO:0000256" key="3">
    <source>
        <dbReference type="ARBA" id="ARBA00023163"/>
    </source>
</evidence>
<dbReference type="Proteomes" id="UP001213972">
    <property type="component" value="Chromosome"/>
</dbReference>
<reference evidence="6" key="1">
    <citation type="submission" date="2023-03" db="EMBL/GenBank/DDBJ databases">
        <title>Andean soil-derived lignocellulolytic bacterial consortium as a source of novel taxa and putative plastic-active enzymes.</title>
        <authorList>
            <person name="Diaz-Garcia L."/>
            <person name="Chuvochina M."/>
            <person name="Feuerriegel G."/>
            <person name="Bunk B."/>
            <person name="Sproer C."/>
            <person name="Streit W.R."/>
            <person name="Rodriguez L.M."/>
            <person name="Overmann J."/>
            <person name="Jimenez D.J."/>
        </authorList>
    </citation>
    <scope>NUCLEOTIDE SEQUENCE</scope>
    <source>
        <strain evidence="6">MAG 4610</strain>
    </source>
</reference>
<dbReference type="GO" id="GO:0003700">
    <property type="term" value="F:DNA-binding transcription factor activity"/>
    <property type="evidence" value="ECO:0007669"/>
    <property type="project" value="TreeGrafter"/>
</dbReference>
<dbReference type="PANTHER" id="PTHR30055:SF239">
    <property type="entry name" value="TRANSCRIPTIONAL REGULATORY PROTEIN"/>
    <property type="match status" value="1"/>
</dbReference>
<dbReference type="PRINTS" id="PR00455">
    <property type="entry name" value="HTHTETR"/>
</dbReference>
<accession>A0AAJ6B6Q2</accession>
<evidence type="ECO:0000256" key="4">
    <source>
        <dbReference type="PROSITE-ProRule" id="PRU00335"/>
    </source>
</evidence>
<dbReference type="Pfam" id="PF13305">
    <property type="entry name" value="TetR_C_33"/>
    <property type="match status" value="1"/>
</dbReference>
<organism evidence="6 7">
    <name type="scientific">Candidatus Microbacterium phytovorans</name>
    <dbReference type="NCBI Taxonomy" id="3121374"/>
    <lineage>
        <taxon>Bacteria</taxon>
        <taxon>Bacillati</taxon>
        <taxon>Actinomycetota</taxon>
        <taxon>Actinomycetes</taxon>
        <taxon>Micrococcales</taxon>
        <taxon>Microbacteriaceae</taxon>
        <taxon>Microbacterium</taxon>
    </lineage>
</organism>
<dbReference type="EMBL" id="CP119321">
    <property type="protein sequence ID" value="WEK14916.1"/>
    <property type="molecule type" value="Genomic_DNA"/>
</dbReference>
<keyword evidence="2 4" id="KW-0238">DNA-binding</keyword>
<dbReference type="SUPFAM" id="SSF48498">
    <property type="entry name" value="Tetracyclin repressor-like, C-terminal domain"/>
    <property type="match status" value="1"/>
</dbReference>
<evidence type="ECO:0000259" key="5">
    <source>
        <dbReference type="PROSITE" id="PS50977"/>
    </source>
</evidence>
<feature type="domain" description="HTH tetR-type" evidence="5">
    <location>
        <begin position="6"/>
        <end position="66"/>
    </location>
</feature>
<protein>
    <submittedName>
        <fullName evidence="6">WHG domain-containing protein</fullName>
    </submittedName>
</protein>
<dbReference type="InterPro" id="IPR025996">
    <property type="entry name" value="MT1864/Rv1816-like_C"/>
</dbReference>
<dbReference type="PROSITE" id="PS50977">
    <property type="entry name" value="HTH_TETR_2"/>
    <property type="match status" value="1"/>
</dbReference>
<feature type="DNA-binding region" description="H-T-H motif" evidence="4">
    <location>
        <begin position="29"/>
        <end position="48"/>
    </location>
</feature>
<dbReference type="Gene3D" id="1.10.10.60">
    <property type="entry name" value="Homeodomain-like"/>
    <property type="match status" value="1"/>
</dbReference>
<sequence length="191" mass="20082">MPTPARTSVEEIVDAASRILDEAGLAGLTMQAVAARVGVRPPSLYKRVRDRDELLGMIAAATAGDLGERLTAAAAVASDDPAERLVQLAHALRAYAHARPERYRLVFAPPAETVALDDDARAVAVRTLLETTAELVGPDEALPAARTVTAWATGFISMEFAGAFRLGGDVDEAFAYGIERIAAALGSGRAR</sequence>
<evidence type="ECO:0000313" key="6">
    <source>
        <dbReference type="EMBL" id="WEK14916.1"/>
    </source>
</evidence>
<dbReference type="PANTHER" id="PTHR30055">
    <property type="entry name" value="HTH-TYPE TRANSCRIPTIONAL REGULATOR RUTR"/>
    <property type="match status" value="1"/>
</dbReference>
<evidence type="ECO:0000313" key="7">
    <source>
        <dbReference type="Proteomes" id="UP001213972"/>
    </source>
</evidence>